<evidence type="ECO:0000313" key="2">
    <source>
        <dbReference type="EMBL" id="KAF2741446.1"/>
    </source>
</evidence>
<feature type="region of interest" description="Disordered" evidence="1">
    <location>
        <begin position="70"/>
        <end position="105"/>
    </location>
</feature>
<dbReference type="AlphaFoldDB" id="A0A9P4RD29"/>
<comment type="caution">
    <text evidence="2">The sequence shown here is derived from an EMBL/GenBank/DDBJ whole genome shotgun (WGS) entry which is preliminary data.</text>
</comment>
<feature type="region of interest" description="Disordered" evidence="1">
    <location>
        <begin position="1"/>
        <end position="40"/>
    </location>
</feature>
<name>A0A9P4RD29_9PLEO</name>
<feature type="compositionally biased region" description="Gly residues" evidence="1">
    <location>
        <begin position="20"/>
        <end position="39"/>
    </location>
</feature>
<keyword evidence="3" id="KW-1185">Reference proteome</keyword>
<proteinExistence type="predicted"/>
<evidence type="ECO:0000256" key="1">
    <source>
        <dbReference type="SAM" id="MobiDB-lite"/>
    </source>
</evidence>
<dbReference type="EMBL" id="ML996097">
    <property type="protein sequence ID" value="KAF2741446.1"/>
    <property type="molecule type" value="Genomic_DNA"/>
</dbReference>
<evidence type="ECO:0000313" key="3">
    <source>
        <dbReference type="Proteomes" id="UP000799444"/>
    </source>
</evidence>
<organism evidence="2 3">
    <name type="scientific">Polyplosphaeria fusca</name>
    <dbReference type="NCBI Taxonomy" id="682080"/>
    <lineage>
        <taxon>Eukaryota</taxon>
        <taxon>Fungi</taxon>
        <taxon>Dikarya</taxon>
        <taxon>Ascomycota</taxon>
        <taxon>Pezizomycotina</taxon>
        <taxon>Dothideomycetes</taxon>
        <taxon>Pleosporomycetidae</taxon>
        <taxon>Pleosporales</taxon>
        <taxon>Tetraplosphaeriaceae</taxon>
        <taxon>Polyplosphaeria</taxon>
    </lineage>
</organism>
<reference evidence="2" key="1">
    <citation type="journal article" date="2020" name="Stud. Mycol.">
        <title>101 Dothideomycetes genomes: a test case for predicting lifestyles and emergence of pathogens.</title>
        <authorList>
            <person name="Haridas S."/>
            <person name="Albert R."/>
            <person name="Binder M."/>
            <person name="Bloem J."/>
            <person name="Labutti K."/>
            <person name="Salamov A."/>
            <person name="Andreopoulos B."/>
            <person name="Baker S."/>
            <person name="Barry K."/>
            <person name="Bills G."/>
            <person name="Bluhm B."/>
            <person name="Cannon C."/>
            <person name="Castanera R."/>
            <person name="Culley D."/>
            <person name="Daum C."/>
            <person name="Ezra D."/>
            <person name="Gonzalez J."/>
            <person name="Henrissat B."/>
            <person name="Kuo A."/>
            <person name="Liang C."/>
            <person name="Lipzen A."/>
            <person name="Lutzoni F."/>
            <person name="Magnuson J."/>
            <person name="Mondo S."/>
            <person name="Nolan M."/>
            <person name="Ohm R."/>
            <person name="Pangilinan J."/>
            <person name="Park H.-J."/>
            <person name="Ramirez L."/>
            <person name="Alfaro M."/>
            <person name="Sun H."/>
            <person name="Tritt A."/>
            <person name="Yoshinaga Y."/>
            <person name="Zwiers L.-H."/>
            <person name="Turgeon B."/>
            <person name="Goodwin S."/>
            <person name="Spatafora J."/>
            <person name="Crous P."/>
            <person name="Grigoriev I."/>
        </authorList>
    </citation>
    <scope>NUCLEOTIDE SEQUENCE</scope>
    <source>
        <strain evidence="2">CBS 125425</strain>
    </source>
</reference>
<dbReference type="Proteomes" id="UP000799444">
    <property type="component" value="Unassembled WGS sequence"/>
</dbReference>
<sequence>MLLRGSKSGSEATEPPTASGGRGAAGGETGVGGDEGVVGEGCQNMKASQLLYAAEQLSMDDVTLVASALPHHSPPTRLRHCAPRTLGHPTDKPEAASHRIFAQSH</sequence>
<accession>A0A9P4RD29</accession>
<protein>
    <submittedName>
        <fullName evidence="2">Uncharacterized protein</fullName>
    </submittedName>
</protein>
<gene>
    <name evidence="2" type="ORF">EJ04DRAFT_3837</name>
</gene>